<dbReference type="EMBL" id="JXTC01000310">
    <property type="protein sequence ID" value="PON66653.1"/>
    <property type="molecule type" value="Genomic_DNA"/>
</dbReference>
<gene>
    <name evidence="1" type="ORF">TorRG33x02_267150</name>
</gene>
<dbReference type="AlphaFoldDB" id="A0A2P5D040"/>
<organism evidence="1 2">
    <name type="scientific">Trema orientale</name>
    <name type="common">Charcoal tree</name>
    <name type="synonym">Celtis orientalis</name>
    <dbReference type="NCBI Taxonomy" id="63057"/>
    <lineage>
        <taxon>Eukaryota</taxon>
        <taxon>Viridiplantae</taxon>
        <taxon>Streptophyta</taxon>
        <taxon>Embryophyta</taxon>
        <taxon>Tracheophyta</taxon>
        <taxon>Spermatophyta</taxon>
        <taxon>Magnoliopsida</taxon>
        <taxon>eudicotyledons</taxon>
        <taxon>Gunneridae</taxon>
        <taxon>Pentapetalae</taxon>
        <taxon>rosids</taxon>
        <taxon>fabids</taxon>
        <taxon>Rosales</taxon>
        <taxon>Cannabaceae</taxon>
        <taxon>Trema</taxon>
    </lineage>
</organism>
<comment type="caution">
    <text evidence="1">The sequence shown here is derived from an EMBL/GenBank/DDBJ whole genome shotgun (WGS) entry which is preliminary data.</text>
</comment>
<evidence type="ECO:0000313" key="1">
    <source>
        <dbReference type="EMBL" id="PON66653.1"/>
    </source>
</evidence>
<dbReference type="Proteomes" id="UP000237000">
    <property type="component" value="Unassembled WGS sequence"/>
</dbReference>
<sequence length="71" mass="8033">MNSARQPVLKDVSILGLPKSHVLEGHHVLRPELTMGTSKLLMVTSSLCFGLQVLHKKRWIDVRPIPWAFDC</sequence>
<reference evidence="2" key="1">
    <citation type="submission" date="2016-06" db="EMBL/GenBank/DDBJ databases">
        <title>Parallel loss of symbiosis genes in relatives of nitrogen-fixing non-legume Parasponia.</title>
        <authorList>
            <person name="Van Velzen R."/>
            <person name="Holmer R."/>
            <person name="Bu F."/>
            <person name="Rutten L."/>
            <person name="Van Zeijl A."/>
            <person name="Liu W."/>
            <person name="Santuari L."/>
            <person name="Cao Q."/>
            <person name="Sharma T."/>
            <person name="Shen D."/>
            <person name="Roswanjaya Y."/>
            <person name="Wardhani T."/>
            <person name="Kalhor M.S."/>
            <person name="Jansen J."/>
            <person name="Van den Hoogen J."/>
            <person name="Gungor B."/>
            <person name="Hartog M."/>
            <person name="Hontelez J."/>
            <person name="Verver J."/>
            <person name="Yang W.-C."/>
            <person name="Schijlen E."/>
            <person name="Repin R."/>
            <person name="Schilthuizen M."/>
            <person name="Schranz E."/>
            <person name="Heidstra R."/>
            <person name="Miyata K."/>
            <person name="Fedorova E."/>
            <person name="Kohlen W."/>
            <person name="Bisseling T."/>
            <person name="Smit S."/>
            <person name="Geurts R."/>
        </authorList>
    </citation>
    <scope>NUCLEOTIDE SEQUENCE [LARGE SCALE GENOMIC DNA]</scope>
    <source>
        <strain evidence="2">cv. RG33-2</strain>
    </source>
</reference>
<protein>
    <submittedName>
        <fullName evidence="1">Uncharacterized protein</fullName>
    </submittedName>
</protein>
<evidence type="ECO:0000313" key="2">
    <source>
        <dbReference type="Proteomes" id="UP000237000"/>
    </source>
</evidence>
<keyword evidence="2" id="KW-1185">Reference proteome</keyword>
<name>A0A2P5D040_TREOI</name>
<dbReference type="InParanoid" id="A0A2P5D040"/>
<proteinExistence type="predicted"/>
<accession>A0A2P5D040</accession>